<evidence type="ECO:0000256" key="1">
    <source>
        <dbReference type="SAM" id="MobiDB-lite"/>
    </source>
</evidence>
<keyword evidence="3" id="KW-1185">Reference proteome</keyword>
<reference evidence="2 3" key="1">
    <citation type="journal article" date="2020" name="Microb. Genom.">
        <title>Genetic diversity of clinical and environmental Mucorales isolates obtained from an investigation of mucormycosis cases among solid organ transplant recipients.</title>
        <authorList>
            <person name="Nguyen M.H."/>
            <person name="Kaul D."/>
            <person name="Muto C."/>
            <person name="Cheng S.J."/>
            <person name="Richter R.A."/>
            <person name="Bruno V.M."/>
            <person name="Liu G."/>
            <person name="Beyhan S."/>
            <person name="Sundermann A.J."/>
            <person name="Mounaud S."/>
            <person name="Pasculle A.W."/>
            <person name="Nierman W.C."/>
            <person name="Driscoll E."/>
            <person name="Cumbie R."/>
            <person name="Clancy C.J."/>
            <person name="Dupont C.L."/>
        </authorList>
    </citation>
    <scope>NUCLEOTIDE SEQUENCE [LARGE SCALE GENOMIC DNA]</scope>
    <source>
        <strain evidence="2 3">GL24</strain>
    </source>
</reference>
<evidence type="ECO:0000313" key="3">
    <source>
        <dbReference type="Proteomes" id="UP000740926"/>
    </source>
</evidence>
<feature type="compositionally biased region" description="Polar residues" evidence="1">
    <location>
        <begin position="88"/>
        <end position="99"/>
    </location>
</feature>
<gene>
    <name evidence="2" type="ORF">G6F50_015594</name>
</gene>
<evidence type="ECO:0000313" key="2">
    <source>
        <dbReference type="EMBL" id="KAG1534331.1"/>
    </source>
</evidence>
<dbReference type="EMBL" id="JAANIU010008783">
    <property type="protein sequence ID" value="KAG1534331.1"/>
    <property type="molecule type" value="Genomic_DNA"/>
</dbReference>
<proteinExistence type="predicted"/>
<sequence>MRGRRAQQQGVAVGLGARHEVRTDRRASARLVLHDHGLAQLFLQLARQCTAQHIGGAAGGIGIDQRDRLGRIRVSGHPGGAKCPGGQAAQQASISKQTL</sequence>
<dbReference type="Proteomes" id="UP000740926">
    <property type="component" value="Unassembled WGS sequence"/>
</dbReference>
<name>A0A9P6XWY5_9FUNG</name>
<comment type="caution">
    <text evidence="2">The sequence shown here is derived from an EMBL/GenBank/DDBJ whole genome shotgun (WGS) entry which is preliminary data.</text>
</comment>
<organism evidence="2 3">
    <name type="scientific">Rhizopus delemar</name>
    <dbReference type="NCBI Taxonomy" id="936053"/>
    <lineage>
        <taxon>Eukaryota</taxon>
        <taxon>Fungi</taxon>
        <taxon>Fungi incertae sedis</taxon>
        <taxon>Mucoromycota</taxon>
        <taxon>Mucoromycotina</taxon>
        <taxon>Mucoromycetes</taxon>
        <taxon>Mucorales</taxon>
        <taxon>Mucorineae</taxon>
        <taxon>Rhizopodaceae</taxon>
        <taxon>Rhizopus</taxon>
    </lineage>
</organism>
<accession>A0A9P6XWY5</accession>
<feature type="region of interest" description="Disordered" evidence="1">
    <location>
        <begin position="74"/>
        <end position="99"/>
    </location>
</feature>
<dbReference type="AlphaFoldDB" id="A0A9P6XWY5"/>
<protein>
    <submittedName>
        <fullName evidence="2">Uncharacterized protein</fullName>
    </submittedName>
</protein>